<protein>
    <recommendedName>
        <fullName evidence="3">Glycosyltransferase subfamily 4-like N-terminal domain-containing protein</fullName>
    </recommendedName>
</protein>
<dbReference type="Gene3D" id="3.40.50.2000">
    <property type="entry name" value="Glycogen Phosphorylase B"/>
    <property type="match status" value="1"/>
</dbReference>
<dbReference type="Proteomes" id="UP001595789">
    <property type="component" value="Unassembled WGS sequence"/>
</dbReference>
<gene>
    <name evidence="1" type="ORF">ACFOWA_08985</name>
</gene>
<keyword evidence="2" id="KW-1185">Reference proteome</keyword>
<reference evidence="2" key="1">
    <citation type="journal article" date="2019" name="Int. J. Syst. Evol. Microbiol.">
        <title>The Global Catalogue of Microorganisms (GCM) 10K type strain sequencing project: providing services to taxonomists for standard genome sequencing and annotation.</title>
        <authorList>
            <consortium name="The Broad Institute Genomics Platform"/>
            <consortium name="The Broad Institute Genome Sequencing Center for Infectious Disease"/>
            <person name="Wu L."/>
            <person name="Ma J."/>
        </authorList>
    </citation>
    <scope>NUCLEOTIDE SEQUENCE [LARGE SCALE GENOMIC DNA]</scope>
    <source>
        <strain evidence="2">CCM 8691</strain>
    </source>
</reference>
<organism evidence="1 2">
    <name type="scientific">Pedobacter lithocola</name>
    <dbReference type="NCBI Taxonomy" id="1908239"/>
    <lineage>
        <taxon>Bacteria</taxon>
        <taxon>Pseudomonadati</taxon>
        <taxon>Bacteroidota</taxon>
        <taxon>Sphingobacteriia</taxon>
        <taxon>Sphingobacteriales</taxon>
        <taxon>Sphingobacteriaceae</taxon>
        <taxon>Pedobacter</taxon>
    </lineage>
</organism>
<evidence type="ECO:0000313" key="2">
    <source>
        <dbReference type="Proteomes" id="UP001595789"/>
    </source>
</evidence>
<dbReference type="EMBL" id="JBHSBW010000009">
    <property type="protein sequence ID" value="MFC4211313.1"/>
    <property type="molecule type" value="Genomic_DNA"/>
</dbReference>
<sequence length="418" mass="48611">MKRVLIISPYFAPVNAADMHRVRMSLPYFKKFGWEAEVVCVNEKYVDLDMEPMFMQNISSKILIHRIKAFPKYFTIKFGLGSVALRSLWYYKTKVNQLLAEKKYDLVYFSTTQFPVCILGNYWKKKFNIPYVIDFQDPWHTEYYQDKPKNQRPKKYWLSYRLNKYLEPIALKNVSGLISVSKNYINDINLRYPKLKNLPHQIIPFSAEYKDFEVALKSKFRCLLNNNKKIKILYAGVVGSIMIDSISKILLAFKALPMEIQDRTELYFLGTSYAPKGTGIQSVLPIANLFKLANSIVEITDRLSFYNTLNHLKISDGLVIIGSDDLSYIPSKIYTYLLANKPIFSLLKQNSEGNNMLRNYTSIYQSNIEDDQTSINQSFLLYVNSIIEKKDAVIKNKIRFTPEIMTKQQTEVFNSAIG</sequence>
<dbReference type="RefSeq" id="WP_378984225.1">
    <property type="nucleotide sequence ID" value="NZ_JBHSBW010000009.1"/>
</dbReference>
<accession>A0ABV8P7X0</accession>
<evidence type="ECO:0008006" key="3">
    <source>
        <dbReference type="Google" id="ProtNLM"/>
    </source>
</evidence>
<comment type="caution">
    <text evidence="1">The sequence shown here is derived from an EMBL/GenBank/DDBJ whole genome shotgun (WGS) entry which is preliminary data.</text>
</comment>
<proteinExistence type="predicted"/>
<dbReference type="SUPFAM" id="SSF53756">
    <property type="entry name" value="UDP-Glycosyltransferase/glycogen phosphorylase"/>
    <property type="match status" value="1"/>
</dbReference>
<name>A0ABV8P7X0_9SPHI</name>
<evidence type="ECO:0000313" key="1">
    <source>
        <dbReference type="EMBL" id="MFC4211313.1"/>
    </source>
</evidence>